<reference evidence="2 3" key="2">
    <citation type="journal article" date="2022" name="Mol. Biol. Evol.">
        <title>Comparative Genomics Reveals Insights into the Divergent Evolution of Astigmatic Mites and Household Pest Adaptations.</title>
        <authorList>
            <person name="Xiong Q."/>
            <person name="Wan A.T."/>
            <person name="Liu X."/>
            <person name="Fung C.S."/>
            <person name="Xiao X."/>
            <person name="Malainual N."/>
            <person name="Hou J."/>
            <person name="Wang L."/>
            <person name="Wang M."/>
            <person name="Yang K.Y."/>
            <person name="Cui Y."/>
            <person name="Leung E.L."/>
            <person name="Nong W."/>
            <person name="Shin S.K."/>
            <person name="Au S.W."/>
            <person name="Jeong K.Y."/>
            <person name="Chew F.T."/>
            <person name="Hui J.H."/>
            <person name="Leung T.F."/>
            <person name="Tungtrongchitr A."/>
            <person name="Zhong N."/>
            <person name="Liu Z."/>
            <person name="Tsui S.K."/>
        </authorList>
    </citation>
    <scope>NUCLEOTIDE SEQUENCE [LARGE SCALE GENOMIC DNA]</scope>
    <source>
        <strain evidence="2">Derp</strain>
    </source>
</reference>
<reference evidence="2 3" key="1">
    <citation type="journal article" date="2018" name="J. Allergy Clin. Immunol.">
        <title>High-quality assembly of Dermatophagoides pteronyssinus genome and transcriptome reveals a wide range of novel allergens.</title>
        <authorList>
            <person name="Liu X.Y."/>
            <person name="Yang K.Y."/>
            <person name="Wang M.Q."/>
            <person name="Kwok J.S."/>
            <person name="Zeng X."/>
            <person name="Yang Z."/>
            <person name="Xiao X.J."/>
            <person name="Lau C.P."/>
            <person name="Li Y."/>
            <person name="Huang Z.M."/>
            <person name="Ba J.G."/>
            <person name="Yim A.K."/>
            <person name="Ouyang C.Y."/>
            <person name="Ngai S.M."/>
            <person name="Chan T.F."/>
            <person name="Leung E.L."/>
            <person name="Liu L."/>
            <person name="Liu Z.G."/>
            <person name="Tsui S.K."/>
        </authorList>
    </citation>
    <scope>NUCLEOTIDE SEQUENCE [LARGE SCALE GENOMIC DNA]</scope>
    <source>
        <strain evidence="2">Derp</strain>
    </source>
</reference>
<comment type="caution">
    <text evidence="2">The sequence shown here is derived from an EMBL/GenBank/DDBJ whole genome shotgun (WGS) entry which is preliminary data.</text>
</comment>
<evidence type="ECO:0000313" key="3">
    <source>
        <dbReference type="Proteomes" id="UP000887458"/>
    </source>
</evidence>
<feature type="transmembrane region" description="Helical" evidence="1">
    <location>
        <begin position="224"/>
        <end position="244"/>
    </location>
</feature>
<name>A0ABQ8JRC0_DERPT</name>
<organism evidence="2 3">
    <name type="scientific">Dermatophagoides pteronyssinus</name>
    <name type="common">European house dust mite</name>
    <dbReference type="NCBI Taxonomy" id="6956"/>
    <lineage>
        <taxon>Eukaryota</taxon>
        <taxon>Metazoa</taxon>
        <taxon>Ecdysozoa</taxon>
        <taxon>Arthropoda</taxon>
        <taxon>Chelicerata</taxon>
        <taxon>Arachnida</taxon>
        <taxon>Acari</taxon>
        <taxon>Acariformes</taxon>
        <taxon>Sarcoptiformes</taxon>
        <taxon>Astigmata</taxon>
        <taxon>Psoroptidia</taxon>
        <taxon>Analgoidea</taxon>
        <taxon>Pyroglyphidae</taxon>
        <taxon>Dermatophagoidinae</taxon>
        <taxon>Dermatophagoides</taxon>
    </lineage>
</organism>
<feature type="transmembrane region" description="Helical" evidence="1">
    <location>
        <begin position="256"/>
        <end position="278"/>
    </location>
</feature>
<gene>
    <name evidence="2" type="ORF">DERP_011815</name>
</gene>
<dbReference type="EMBL" id="NJHN03000023">
    <property type="protein sequence ID" value="KAH9425087.1"/>
    <property type="molecule type" value="Genomic_DNA"/>
</dbReference>
<accession>A0ABQ8JRC0</accession>
<feature type="transmembrane region" description="Helical" evidence="1">
    <location>
        <begin position="151"/>
        <end position="173"/>
    </location>
</feature>
<keyword evidence="1" id="KW-0472">Membrane</keyword>
<sequence>MGIAWSGFKSVWSCIKYVLNFLYQAYLHFQTASDLFQKMLPMPTPKLPDISVDQYSLNSGQTYSKDDCINMFSSKFQLSNIYQNWVGKCCLDEPQIYCNCFEDENTRQLVLSSCPYLLEKKFDSTCFHITNHTKNQYKITNPILPESDNNVLIVSISIILLIIDIALFIYMIIMIRSLKAIDSINYNKTSYYRPTSNLNSQFDNDSSSTLGIDAFMKLPKKNPWSFWTGICVLVLCLLFWLGTFMLNKFSFVDESLLPITMATITTNTIVTTTIQSVIDKPKDEYDKCLKIIDTKSTQSSSSMVKLVGKCCPEPDDCKCFLDNKTRNIIKKSCPELFTKNFAQICYPLQRYKRQTINFYKIKYQFNILGFNFGKIEESKNIRTIDTLTTTVEPRINQKQCEDIFRGRSSSMIGKCCMEVFDCHCLDIDHYAISILATCPRLQEKKLDVVCYFMGQRDVMASSNKKHNNNNLSPIIMIGKKINFLILILFIFDLFLFIIMIHTIFQWRTEIYFDNQNNDNDNNKSEILNNFSDEFNYNNNNNVNEFIDKINDQQQKISSII</sequence>
<feature type="transmembrane region" description="Helical" evidence="1">
    <location>
        <begin position="483"/>
        <end position="504"/>
    </location>
</feature>
<evidence type="ECO:0000256" key="1">
    <source>
        <dbReference type="SAM" id="Phobius"/>
    </source>
</evidence>
<dbReference type="Proteomes" id="UP000887458">
    <property type="component" value="Unassembled WGS sequence"/>
</dbReference>
<protein>
    <submittedName>
        <fullName evidence="2">Uncharacterized protein</fullName>
    </submittedName>
</protein>
<keyword evidence="1" id="KW-0812">Transmembrane</keyword>
<proteinExistence type="predicted"/>
<keyword evidence="1" id="KW-1133">Transmembrane helix</keyword>
<evidence type="ECO:0000313" key="2">
    <source>
        <dbReference type="EMBL" id="KAH9425087.1"/>
    </source>
</evidence>
<keyword evidence="3" id="KW-1185">Reference proteome</keyword>